<comment type="caution">
    <text evidence="1">The sequence shown here is derived from an EMBL/GenBank/DDBJ whole genome shotgun (WGS) entry which is preliminary data.</text>
</comment>
<reference evidence="1" key="2">
    <citation type="submission" date="2022-01" db="EMBL/GenBank/DDBJ databases">
        <authorList>
            <person name="Yamashiro T."/>
            <person name="Shiraishi A."/>
            <person name="Satake H."/>
            <person name="Nakayama K."/>
        </authorList>
    </citation>
    <scope>NUCLEOTIDE SEQUENCE</scope>
</reference>
<evidence type="ECO:0000313" key="1">
    <source>
        <dbReference type="EMBL" id="GJU02532.1"/>
    </source>
</evidence>
<dbReference type="Proteomes" id="UP001151760">
    <property type="component" value="Unassembled WGS sequence"/>
</dbReference>
<accession>A0ABQ5IQJ1</accession>
<proteinExistence type="predicted"/>
<evidence type="ECO:0000313" key="2">
    <source>
        <dbReference type="Proteomes" id="UP001151760"/>
    </source>
</evidence>
<dbReference type="EMBL" id="BQNB010021070">
    <property type="protein sequence ID" value="GJU02532.1"/>
    <property type="molecule type" value="Genomic_DNA"/>
</dbReference>
<protein>
    <submittedName>
        <fullName evidence="1">Uncharacterized protein</fullName>
    </submittedName>
</protein>
<keyword evidence="2" id="KW-1185">Reference proteome</keyword>
<organism evidence="1 2">
    <name type="scientific">Tanacetum coccineum</name>
    <dbReference type="NCBI Taxonomy" id="301880"/>
    <lineage>
        <taxon>Eukaryota</taxon>
        <taxon>Viridiplantae</taxon>
        <taxon>Streptophyta</taxon>
        <taxon>Embryophyta</taxon>
        <taxon>Tracheophyta</taxon>
        <taxon>Spermatophyta</taxon>
        <taxon>Magnoliopsida</taxon>
        <taxon>eudicotyledons</taxon>
        <taxon>Gunneridae</taxon>
        <taxon>Pentapetalae</taxon>
        <taxon>asterids</taxon>
        <taxon>campanulids</taxon>
        <taxon>Asterales</taxon>
        <taxon>Asteraceae</taxon>
        <taxon>Asteroideae</taxon>
        <taxon>Anthemideae</taxon>
        <taxon>Anthemidinae</taxon>
        <taxon>Tanacetum</taxon>
    </lineage>
</organism>
<reference evidence="1" key="1">
    <citation type="journal article" date="2022" name="Int. J. Mol. Sci.">
        <title>Draft Genome of Tanacetum Coccineum: Genomic Comparison of Closely Related Tanacetum-Family Plants.</title>
        <authorList>
            <person name="Yamashiro T."/>
            <person name="Shiraishi A."/>
            <person name="Nakayama K."/>
            <person name="Satake H."/>
        </authorList>
    </citation>
    <scope>NUCLEOTIDE SEQUENCE</scope>
</reference>
<sequence>MVSPEEELVPKQEIGGVEGLEKELAFSEVDDAIVDVILDDLLQNDFNKQECVKDDIGYVLLKDDKGKRLLKDDKGKLTGIKFVDDLEKKIPNVEEVLYKAKEEMLMKKEVIKIGFDTSSDDTHPSTHPFQI</sequence>
<gene>
    <name evidence="1" type="ORF">Tco_1112870</name>
</gene>
<name>A0ABQ5IQJ1_9ASTR</name>